<reference evidence="4 5" key="1">
    <citation type="submission" date="2024-07" db="EMBL/GenBank/DDBJ databases">
        <authorList>
            <person name="Tripathy S."/>
        </authorList>
    </citation>
    <scope>NUCLEOTIDE SEQUENCE [LARGE SCALE GENOMIC DNA]</scope>
    <source>
        <strain evidence="4 5">VB-61278_2</strain>
    </source>
</reference>
<dbReference type="SUPFAM" id="SSF52172">
    <property type="entry name" value="CheY-like"/>
    <property type="match status" value="1"/>
</dbReference>
<evidence type="ECO:0000259" key="3">
    <source>
        <dbReference type="PROSITE" id="PS50110"/>
    </source>
</evidence>
<proteinExistence type="predicted"/>
<protein>
    <submittedName>
        <fullName evidence="4">Response regulator transcription factor</fullName>
    </submittedName>
</protein>
<comment type="caution">
    <text evidence="4">The sequence shown here is derived from an EMBL/GenBank/DDBJ whole genome shotgun (WGS) entry which is preliminary data.</text>
</comment>
<keyword evidence="1" id="KW-0238">DNA-binding</keyword>
<keyword evidence="2" id="KW-0597">Phosphoprotein</keyword>
<dbReference type="InterPro" id="IPR039420">
    <property type="entry name" value="WalR-like"/>
</dbReference>
<dbReference type="InterPro" id="IPR001789">
    <property type="entry name" value="Sig_transdc_resp-reg_receiver"/>
</dbReference>
<feature type="domain" description="Response regulatory" evidence="3">
    <location>
        <begin position="22"/>
        <end position="149"/>
    </location>
</feature>
<dbReference type="Gene3D" id="3.40.50.2300">
    <property type="match status" value="1"/>
</dbReference>
<dbReference type="EMBL" id="JBFQGM010000015">
    <property type="protein sequence ID" value="MFL9465102.1"/>
    <property type="molecule type" value="Genomic_DNA"/>
</dbReference>
<evidence type="ECO:0000313" key="5">
    <source>
        <dbReference type="Proteomes" id="UP001628874"/>
    </source>
</evidence>
<dbReference type="InterPro" id="IPR011006">
    <property type="entry name" value="CheY-like_superfamily"/>
</dbReference>
<dbReference type="PROSITE" id="PS50110">
    <property type="entry name" value="RESPONSE_REGULATORY"/>
    <property type="match status" value="1"/>
</dbReference>
<dbReference type="Pfam" id="PF00072">
    <property type="entry name" value="Response_reg"/>
    <property type="match status" value="1"/>
</dbReference>
<dbReference type="InterPro" id="IPR036388">
    <property type="entry name" value="WH-like_DNA-bd_sf"/>
</dbReference>
<name>A0ABW8WVT5_9CYAN</name>
<dbReference type="RefSeq" id="WP_237265967.1">
    <property type="nucleotide sequence ID" value="NZ_JBFQGM010000015.1"/>
</dbReference>
<gene>
    <name evidence="4" type="ORF">AB0759_31345</name>
</gene>
<feature type="modified residue" description="4-aspartylphosphate" evidence="2">
    <location>
        <position position="73"/>
    </location>
</feature>
<keyword evidence="5" id="KW-1185">Reference proteome</keyword>
<organism evidence="4 5">
    <name type="scientific">Scytonema tolypothrichoides VB-61278_2</name>
    <dbReference type="NCBI Taxonomy" id="3232314"/>
    <lineage>
        <taxon>Bacteria</taxon>
        <taxon>Bacillati</taxon>
        <taxon>Cyanobacteriota</taxon>
        <taxon>Cyanophyceae</taxon>
        <taxon>Nostocales</taxon>
        <taxon>Scytonemataceae</taxon>
        <taxon>Scytonema</taxon>
    </lineage>
</organism>
<dbReference type="Proteomes" id="UP001628874">
    <property type="component" value="Unassembled WGS sequence"/>
</dbReference>
<sequence>MMTINFKDLMMSQDLPQRATLKLLVIDDHQLILGGTLDVLRQQYPTAEFLTAKTAQDAVNQLLNSQPDLVVVDLSIPEKPGMTAQIDTGLQLLQNLMKNYPNLNLMVQSSYVKALARIRHDIDNHQGGFTVSDKGLSEQEMLTRIHLAIEGGTHTRDLGRRIEVKPEWLELLRLAFEEGLTDKAIADRMVVAERTVRNYWTKVQDVLGVYPEDCKKDGKNIRIETEIRAREEGLID</sequence>
<evidence type="ECO:0000256" key="2">
    <source>
        <dbReference type="PROSITE-ProRule" id="PRU00169"/>
    </source>
</evidence>
<dbReference type="Gene3D" id="1.10.10.10">
    <property type="entry name" value="Winged helix-like DNA-binding domain superfamily/Winged helix DNA-binding domain"/>
    <property type="match status" value="1"/>
</dbReference>
<evidence type="ECO:0000256" key="1">
    <source>
        <dbReference type="ARBA" id="ARBA00023125"/>
    </source>
</evidence>
<dbReference type="PANTHER" id="PTHR43214">
    <property type="entry name" value="TWO-COMPONENT RESPONSE REGULATOR"/>
    <property type="match status" value="1"/>
</dbReference>
<evidence type="ECO:0000313" key="4">
    <source>
        <dbReference type="EMBL" id="MFL9465102.1"/>
    </source>
</evidence>
<accession>A0ABW8WVT5</accession>